<feature type="region of interest" description="Disordered" evidence="2">
    <location>
        <begin position="1"/>
        <end position="20"/>
    </location>
</feature>
<reference evidence="3 4" key="1">
    <citation type="submission" date="2014-06" db="EMBL/GenBank/DDBJ databases">
        <authorList>
            <person name="Urmite Genomes Urmite Genomes"/>
        </authorList>
    </citation>
    <scope>NUCLEOTIDE SEQUENCE [LARGE SCALE GENOMIC DNA]</scope>
</reference>
<sequence length="202" mass="23155">MLDSDDRVNKPNTWQHKKNKAENELLNQNLSLIELDGEIERQELMAKKEGLLKLISVYEKDLDAHKELSQRRDKWHDITPFEKRLQSLQSELESLDKELAEVKETTQQKMDSLRENFQVKPDRIISFSDSSRPMHAVIDKNYQQASNAHNQSLSNGRSQTSQNTSINCLSSYEEAANKNNSVQGANTSSPSNQQANSLQARR</sequence>
<keyword evidence="1" id="KW-0175">Coiled coil</keyword>
<protein>
    <submittedName>
        <fullName evidence="3">Uncharacterized protein</fullName>
    </submittedName>
</protein>
<feature type="coiled-coil region" evidence="1">
    <location>
        <begin position="78"/>
        <end position="108"/>
    </location>
</feature>
<evidence type="ECO:0000313" key="3">
    <source>
        <dbReference type="EMBL" id="CDZ78447.1"/>
    </source>
</evidence>
<organism evidence="3 4">
    <name type="scientific">Legionella massiliensis</name>
    <dbReference type="NCBI Taxonomy" id="1034943"/>
    <lineage>
        <taxon>Bacteria</taxon>
        <taxon>Pseudomonadati</taxon>
        <taxon>Pseudomonadota</taxon>
        <taxon>Gammaproteobacteria</taxon>
        <taxon>Legionellales</taxon>
        <taxon>Legionellaceae</taxon>
        <taxon>Legionella</taxon>
    </lineage>
</organism>
<proteinExistence type="predicted"/>
<dbReference type="RefSeq" id="WP_044011591.1">
    <property type="nucleotide sequence ID" value="NZ_CCVW01000003.1"/>
</dbReference>
<evidence type="ECO:0000256" key="2">
    <source>
        <dbReference type="SAM" id="MobiDB-lite"/>
    </source>
</evidence>
<evidence type="ECO:0000313" key="4">
    <source>
        <dbReference type="Proteomes" id="UP000044071"/>
    </source>
</evidence>
<feature type="compositionally biased region" description="Polar residues" evidence="2">
    <location>
        <begin position="148"/>
        <end position="170"/>
    </location>
</feature>
<dbReference type="AlphaFoldDB" id="A0A078KZP4"/>
<dbReference type="Proteomes" id="UP000044071">
    <property type="component" value="Unassembled WGS sequence"/>
</dbReference>
<gene>
    <name evidence="3" type="ORF">BN59_02757</name>
</gene>
<name>A0A078KZP4_9GAMM</name>
<feature type="compositionally biased region" description="Polar residues" evidence="2">
    <location>
        <begin position="177"/>
        <end position="202"/>
    </location>
</feature>
<keyword evidence="4" id="KW-1185">Reference proteome</keyword>
<evidence type="ECO:0000256" key="1">
    <source>
        <dbReference type="SAM" id="Coils"/>
    </source>
</evidence>
<dbReference type="EMBL" id="CCSB01000003">
    <property type="protein sequence ID" value="CDZ78447.1"/>
    <property type="molecule type" value="Genomic_DNA"/>
</dbReference>
<accession>A0A078KZP4</accession>
<feature type="region of interest" description="Disordered" evidence="2">
    <location>
        <begin position="148"/>
        <end position="202"/>
    </location>
</feature>